<comment type="caution">
    <text evidence="9">The sequence shown here is derived from an EMBL/GenBank/DDBJ whole genome shotgun (WGS) entry which is preliminary data.</text>
</comment>
<feature type="transmembrane region" description="Helical" evidence="7">
    <location>
        <begin position="171"/>
        <end position="190"/>
    </location>
</feature>
<keyword evidence="3" id="KW-1003">Cell membrane</keyword>
<keyword evidence="10" id="KW-1185">Reference proteome</keyword>
<keyword evidence="5 7" id="KW-1133">Transmembrane helix</keyword>
<feature type="domain" description="Glycine transporter" evidence="8">
    <location>
        <begin position="91"/>
        <end position="159"/>
    </location>
</feature>
<evidence type="ECO:0000256" key="5">
    <source>
        <dbReference type="ARBA" id="ARBA00022989"/>
    </source>
</evidence>
<keyword evidence="6 7" id="KW-0472">Membrane</keyword>
<dbReference type="PANTHER" id="PTHR30506:SF3">
    <property type="entry name" value="UPF0126 INNER MEMBRANE PROTEIN YADS-RELATED"/>
    <property type="match status" value="1"/>
</dbReference>
<protein>
    <submittedName>
        <fullName evidence="9">Trimeric intracellular cation channel family protein</fullName>
    </submittedName>
</protein>
<gene>
    <name evidence="9" type="ORF">ACKA06_04925</name>
</gene>
<feature type="transmembrane region" description="Helical" evidence="7">
    <location>
        <begin position="6"/>
        <end position="23"/>
    </location>
</feature>
<dbReference type="EMBL" id="JBJOSA010000003">
    <property type="protein sequence ID" value="MFL8936127.1"/>
    <property type="molecule type" value="Genomic_DNA"/>
</dbReference>
<dbReference type="Proteomes" id="UP001628668">
    <property type="component" value="Unassembled WGS sequence"/>
</dbReference>
<evidence type="ECO:0000259" key="8">
    <source>
        <dbReference type="Pfam" id="PF03458"/>
    </source>
</evidence>
<evidence type="ECO:0000313" key="10">
    <source>
        <dbReference type="Proteomes" id="UP001628668"/>
    </source>
</evidence>
<feature type="transmembrane region" description="Helical" evidence="7">
    <location>
        <begin position="148"/>
        <end position="165"/>
    </location>
</feature>
<accession>A0ABW8VL60</accession>
<dbReference type="Pfam" id="PF03458">
    <property type="entry name" value="Gly_transporter"/>
    <property type="match status" value="2"/>
</dbReference>
<evidence type="ECO:0000256" key="6">
    <source>
        <dbReference type="ARBA" id="ARBA00023136"/>
    </source>
</evidence>
<evidence type="ECO:0000256" key="2">
    <source>
        <dbReference type="ARBA" id="ARBA00008193"/>
    </source>
</evidence>
<evidence type="ECO:0000256" key="1">
    <source>
        <dbReference type="ARBA" id="ARBA00004651"/>
    </source>
</evidence>
<dbReference type="RefSeq" id="WP_032086603.1">
    <property type="nucleotide sequence ID" value="NZ_JBJOSA010000003.1"/>
</dbReference>
<evidence type="ECO:0000256" key="7">
    <source>
        <dbReference type="SAM" id="Phobius"/>
    </source>
</evidence>
<feature type="transmembrane region" description="Helical" evidence="7">
    <location>
        <begin position="62"/>
        <end position="79"/>
    </location>
</feature>
<reference evidence="9 10" key="1">
    <citation type="submission" date="2024-12" db="EMBL/GenBank/DDBJ databases">
        <authorList>
            <person name="Li X."/>
            <person name="Zhang D."/>
        </authorList>
    </citation>
    <scope>NUCLEOTIDE SEQUENCE [LARGE SCALE GENOMIC DNA]</scope>
    <source>
        <strain evidence="9 10">JCM19602</strain>
    </source>
</reference>
<organism evidence="9 10">
    <name type="scientific">Rossellomorea oryzaecorticis</name>
    <dbReference type="NCBI Taxonomy" id="1396505"/>
    <lineage>
        <taxon>Bacteria</taxon>
        <taxon>Bacillati</taxon>
        <taxon>Bacillota</taxon>
        <taxon>Bacilli</taxon>
        <taxon>Bacillales</taxon>
        <taxon>Bacillaceae</taxon>
        <taxon>Rossellomorea</taxon>
    </lineage>
</organism>
<evidence type="ECO:0000313" key="9">
    <source>
        <dbReference type="EMBL" id="MFL8936127.1"/>
    </source>
</evidence>
<dbReference type="InterPro" id="IPR005115">
    <property type="entry name" value="Gly_transporter"/>
</dbReference>
<feature type="domain" description="Glycine transporter" evidence="8">
    <location>
        <begin position="5"/>
        <end position="78"/>
    </location>
</feature>
<name>A0ABW8VL60_9BACI</name>
<proteinExistence type="inferred from homology"/>
<comment type="subcellular location">
    <subcellularLocation>
        <location evidence="1">Cell membrane</location>
        <topology evidence="1">Multi-pass membrane protein</topology>
    </subcellularLocation>
</comment>
<evidence type="ECO:0000256" key="3">
    <source>
        <dbReference type="ARBA" id="ARBA00022475"/>
    </source>
</evidence>
<feature type="transmembrane region" description="Helical" evidence="7">
    <location>
        <begin position="115"/>
        <end position="136"/>
    </location>
</feature>
<dbReference type="PANTHER" id="PTHR30506">
    <property type="entry name" value="INNER MEMBRANE PROTEIN"/>
    <property type="match status" value="1"/>
</dbReference>
<sequence>MAWDVLNVIGTIAFAMSGAVVALEVKYDIIGAYVLGLITAFGGGAIRNLFTGIPIIDLWQQSSLFIVAFITISIVILLPNNSVALLTKWSIFDSIGLSAFSVQGAMYAHSIDLPLFAVVFSAAITGAGGGIIRDVLAQKRPIVLRQDVYLLWAVFAGFIIGLDFLSKSYQFYILFIITFILRHISHRFSWSLPTRSIQKQKEE</sequence>
<keyword evidence="4 7" id="KW-0812">Transmembrane</keyword>
<feature type="transmembrane region" description="Helical" evidence="7">
    <location>
        <begin position="30"/>
        <end position="50"/>
    </location>
</feature>
<comment type="similarity">
    <text evidence="2">Belongs to the UPF0126 family.</text>
</comment>
<evidence type="ECO:0000256" key="4">
    <source>
        <dbReference type="ARBA" id="ARBA00022692"/>
    </source>
</evidence>